<dbReference type="EMBL" id="CAEKDK010000006">
    <property type="protein sequence ID" value="CAB4283005.1"/>
    <property type="molecule type" value="Genomic_DNA"/>
</dbReference>
<dbReference type="Proteomes" id="UP000507222">
    <property type="component" value="Unassembled WGS sequence"/>
</dbReference>
<proteinExistence type="predicted"/>
<name>A0A6J5V6H2_PRUAR</name>
<protein>
    <submittedName>
        <fullName evidence="1">Uncharacterized protein</fullName>
    </submittedName>
</protein>
<organism evidence="1 2">
    <name type="scientific">Prunus armeniaca</name>
    <name type="common">Apricot</name>
    <name type="synonym">Armeniaca vulgaris</name>
    <dbReference type="NCBI Taxonomy" id="36596"/>
    <lineage>
        <taxon>Eukaryota</taxon>
        <taxon>Viridiplantae</taxon>
        <taxon>Streptophyta</taxon>
        <taxon>Embryophyta</taxon>
        <taxon>Tracheophyta</taxon>
        <taxon>Spermatophyta</taxon>
        <taxon>Magnoliopsida</taxon>
        <taxon>eudicotyledons</taxon>
        <taxon>Gunneridae</taxon>
        <taxon>Pentapetalae</taxon>
        <taxon>rosids</taxon>
        <taxon>fabids</taxon>
        <taxon>Rosales</taxon>
        <taxon>Rosaceae</taxon>
        <taxon>Amygdaloideae</taxon>
        <taxon>Amygdaleae</taxon>
        <taxon>Prunus</taxon>
    </lineage>
</organism>
<evidence type="ECO:0000313" key="2">
    <source>
        <dbReference type="Proteomes" id="UP000507222"/>
    </source>
</evidence>
<evidence type="ECO:0000313" key="1">
    <source>
        <dbReference type="EMBL" id="CAB4283005.1"/>
    </source>
</evidence>
<reference evidence="1 2" key="1">
    <citation type="submission" date="2020-05" db="EMBL/GenBank/DDBJ databases">
        <authorList>
            <person name="Campoy J."/>
            <person name="Schneeberger K."/>
            <person name="Spophaly S."/>
        </authorList>
    </citation>
    <scope>NUCLEOTIDE SEQUENCE [LARGE SCALE GENOMIC DNA]</scope>
    <source>
        <strain evidence="1">PruArmRojPasFocal</strain>
    </source>
</reference>
<dbReference type="AlphaFoldDB" id="A0A6J5V6H2"/>
<sequence length="114" mass="13567">MEKLVATQEFIDFIKFYSNLLCMIPFHSNFMREVEEQMDLREFLEVVKAKISISNTLYLSIRVQNSWGFWHFGRVKWFNDKISYLIFASMGIHVKWRHHGLKLTQEGGFNSVEG</sequence>
<accession>A0A6J5V6H2</accession>
<gene>
    <name evidence="1" type="ORF">CURHAP_LOCUS36777</name>
</gene>